<accession>A0A392TGE6</accession>
<evidence type="ECO:0000313" key="3">
    <source>
        <dbReference type="Proteomes" id="UP000265520"/>
    </source>
</evidence>
<evidence type="ECO:0000256" key="1">
    <source>
        <dbReference type="SAM" id="MobiDB-lite"/>
    </source>
</evidence>
<sequence>ADLVTALRSTNETLKQQGLRITALEESIRSKRSGSRFPRRSRPNSKTPPPRRPEAQNRCPALERLQ</sequence>
<organism evidence="2 3">
    <name type="scientific">Trifolium medium</name>
    <dbReference type="NCBI Taxonomy" id="97028"/>
    <lineage>
        <taxon>Eukaryota</taxon>
        <taxon>Viridiplantae</taxon>
        <taxon>Streptophyta</taxon>
        <taxon>Embryophyta</taxon>
        <taxon>Tracheophyta</taxon>
        <taxon>Spermatophyta</taxon>
        <taxon>Magnoliopsida</taxon>
        <taxon>eudicotyledons</taxon>
        <taxon>Gunneridae</taxon>
        <taxon>Pentapetalae</taxon>
        <taxon>rosids</taxon>
        <taxon>fabids</taxon>
        <taxon>Fabales</taxon>
        <taxon>Fabaceae</taxon>
        <taxon>Papilionoideae</taxon>
        <taxon>50 kb inversion clade</taxon>
        <taxon>NPAAA clade</taxon>
        <taxon>Hologalegina</taxon>
        <taxon>IRL clade</taxon>
        <taxon>Trifolieae</taxon>
        <taxon>Trifolium</taxon>
    </lineage>
</organism>
<comment type="caution">
    <text evidence="2">The sequence shown here is derived from an EMBL/GenBank/DDBJ whole genome shotgun (WGS) entry which is preliminary data.</text>
</comment>
<reference evidence="2 3" key="1">
    <citation type="journal article" date="2018" name="Front. Plant Sci.">
        <title>Red Clover (Trifolium pratense) and Zigzag Clover (T. medium) - A Picture of Genomic Similarities and Differences.</title>
        <authorList>
            <person name="Dluhosova J."/>
            <person name="Istvanek J."/>
            <person name="Nedelnik J."/>
            <person name="Repkova J."/>
        </authorList>
    </citation>
    <scope>NUCLEOTIDE SEQUENCE [LARGE SCALE GENOMIC DNA]</scope>
    <source>
        <strain evidence="3">cv. 10/8</strain>
        <tissue evidence="2">Leaf</tissue>
    </source>
</reference>
<dbReference type="Proteomes" id="UP000265520">
    <property type="component" value="Unassembled WGS sequence"/>
</dbReference>
<keyword evidence="3" id="KW-1185">Reference proteome</keyword>
<feature type="region of interest" description="Disordered" evidence="1">
    <location>
        <begin position="25"/>
        <end position="66"/>
    </location>
</feature>
<dbReference type="EMBL" id="LXQA010577153">
    <property type="protein sequence ID" value="MCI60191.1"/>
    <property type="molecule type" value="Genomic_DNA"/>
</dbReference>
<proteinExistence type="predicted"/>
<evidence type="ECO:0000313" key="2">
    <source>
        <dbReference type="EMBL" id="MCI60191.1"/>
    </source>
</evidence>
<dbReference type="AlphaFoldDB" id="A0A392TGE6"/>
<feature type="compositionally biased region" description="Basic residues" evidence="1">
    <location>
        <begin position="30"/>
        <end position="43"/>
    </location>
</feature>
<feature type="non-terminal residue" evidence="2">
    <location>
        <position position="1"/>
    </location>
</feature>
<protein>
    <submittedName>
        <fullName evidence="2">Uncharacterized protein</fullName>
    </submittedName>
</protein>
<name>A0A392TGE6_9FABA</name>